<evidence type="ECO:0000256" key="4">
    <source>
        <dbReference type="ARBA" id="ARBA00022989"/>
    </source>
</evidence>
<evidence type="ECO:0000313" key="7">
    <source>
        <dbReference type="EMBL" id="KAL3523908.1"/>
    </source>
</evidence>
<dbReference type="Proteomes" id="UP001630127">
    <property type="component" value="Unassembled WGS sequence"/>
</dbReference>
<evidence type="ECO:0000256" key="3">
    <source>
        <dbReference type="ARBA" id="ARBA00022692"/>
    </source>
</evidence>
<evidence type="ECO:0000256" key="6">
    <source>
        <dbReference type="ARBA" id="ARBA00044504"/>
    </source>
</evidence>
<keyword evidence="8" id="KW-1185">Reference proteome</keyword>
<dbReference type="GO" id="GO:0016020">
    <property type="term" value="C:membrane"/>
    <property type="evidence" value="ECO:0007669"/>
    <property type="project" value="UniProtKB-SubCell"/>
</dbReference>
<keyword evidence="4" id="KW-1133">Transmembrane helix</keyword>
<sequence length="138" mass="15819">MNRKIGHDFEIPPTTINILTAVGIIIVCTIYDEVLVPTLRKLTGNERALVERKRLRTAYKEIIEGKTVDRVPMSVFWLAPQFTLLGIGEAFTLVGLQEYFYDRVPDSMRSLDIFFYPSTTRVGNFLSSFSDIYSGLRY</sequence>
<dbReference type="Pfam" id="PF00854">
    <property type="entry name" value="PTR2"/>
    <property type="match status" value="1"/>
</dbReference>
<protein>
    <submittedName>
        <fullName evidence="7">Uncharacterized protein</fullName>
    </submittedName>
</protein>
<dbReference type="EMBL" id="JBJUIK010000007">
    <property type="protein sequence ID" value="KAL3523908.1"/>
    <property type="molecule type" value="Genomic_DNA"/>
</dbReference>
<dbReference type="PANTHER" id="PTHR11654">
    <property type="entry name" value="OLIGOPEPTIDE TRANSPORTER-RELATED"/>
    <property type="match status" value="1"/>
</dbReference>
<keyword evidence="5" id="KW-0472">Membrane</keyword>
<organism evidence="7 8">
    <name type="scientific">Cinchona calisaya</name>
    <dbReference type="NCBI Taxonomy" id="153742"/>
    <lineage>
        <taxon>Eukaryota</taxon>
        <taxon>Viridiplantae</taxon>
        <taxon>Streptophyta</taxon>
        <taxon>Embryophyta</taxon>
        <taxon>Tracheophyta</taxon>
        <taxon>Spermatophyta</taxon>
        <taxon>Magnoliopsida</taxon>
        <taxon>eudicotyledons</taxon>
        <taxon>Gunneridae</taxon>
        <taxon>Pentapetalae</taxon>
        <taxon>asterids</taxon>
        <taxon>lamiids</taxon>
        <taxon>Gentianales</taxon>
        <taxon>Rubiaceae</taxon>
        <taxon>Cinchonoideae</taxon>
        <taxon>Cinchoneae</taxon>
        <taxon>Cinchona</taxon>
    </lineage>
</organism>
<gene>
    <name evidence="7" type="ORF">ACH5RR_016742</name>
</gene>
<evidence type="ECO:0000256" key="1">
    <source>
        <dbReference type="ARBA" id="ARBA00004141"/>
    </source>
</evidence>
<evidence type="ECO:0000256" key="2">
    <source>
        <dbReference type="ARBA" id="ARBA00005982"/>
    </source>
</evidence>
<comment type="subcellular location">
    <subcellularLocation>
        <location evidence="1">Membrane</location>
        <topology evidence="1">Multi-pass membrane protein</topology>
    </subcellularLocation>
</comment>
<dbReference type="InterPro" id="IPR036259">
    <property type="entry name" value="MFS_trans_sf"/>
</dbReference>
<proteinExistence type="inferred from homology"/>
<name>A0ABD3A2E4_9GENT</name>
<evidence type="ECO:0000256" key="5">
    <source>
        <dbReference type="ARBA" id="ARBA00023136"/>
    </source>
</evidence>
<evidence type="ECO:0000313" key="8">
    <source>
        <dbReference type="Proteomes" id="UP001630127"/>
    </source>
</evidence>
<comment type="similarity">
    <text evidence="2">Belongs to the major facilitator superfamily. Proton-dependent oligopeptide transporter (POT/PTR) (TC 2.A.17) family.</text>
</comment>
<dbReference type="AlphaFoldDB" id="A0ABD3A2E4"/>
<reference evidence="7 8" key="1">
    <citation type="submission" date="2024-11" db="EMBL/GenBank/DDBJ databases">
        <title>A near-complete genome assembly of Cinchona calisaya.</title>
        <authorList>
            <person name="Lian D.C."/>
            <person name="Zhao X.W."/>
            <person name="Wei L."/>
        </authorList>
    </citation>
    <scope>NUCLEOTIDE SEQUENCE [LARGE SCALE GENOMIC DNA]</scope>
    <source>
        <tissue evidence="7">Nenye</tissue>
    </source>
</reference>
<dbReference type="Gene3D" id="1.20.1250.20">
    <property type="entry name" value="MFS general substrate transporter like domains"/>
    <property type="match status" value="1"/>
</dbReference>
<comment type="similarity">
    <text evidence="6">Belongs to the major facilitator superfamily. Phosphate:H(+) symporter (TC 2.A.1.9) family.</text>
</comment>
<keyword evidence="3" id="KW-0812">Transmembrane</keyword>
<dbReference type="InterPro" id="IPR000109">
    <property type="entry name" value="POT_fam"/>
</dbReference>
<accession>A0ABD3A2E4</accession>
<comment type="caution">
    <text evidence="7">The sequence shown here is derived from an EMBL/GenBank/DDBJ whole genome shotgun (WGS) entry which is preliminary data.</text>
</comment>